<protein>
    <recommendedName>
        <fullName evidence="3">Pyrroline-5-carboxylate reductase catalytic N-terminal domain-containing protein</fullName>
    </recommendedName>
</protein>
<dbReference type="Proteomes" id="UP000249720">
    <property type="component" value="Unassembled WGS sequence"/>
</dbReference>
<evidence type="ECO:0000313" key="1">
    <source>
        <dbReference type="EMBL" id="PZX60060.1"/>
    </source>
</evidence>
<proteinExistence type="predicted"/>
<dbReference type="RefSeq" id="WP_111297117.1">
    <property type="nucleotide sequence ID" value="NZ_QKZV01000011.1"/>
</dbReference>
<dbReference type="OrthoDB" id="1523398at2"/>
<dbReference type="AlphaFoldDB" id="A0A2W7RNL0"/>
<accession>A0A2W7RNL0</accession>
<reference evidence="1 2" key="1">
    <citation type="submission" date="2018-06" db="EMBL/GenBank/DDBJ databases">
        <title>Genomic Encyclopedia of Archaeal and Bacterial Type Strains, Phase II (KMG-II): from individual species to whole genera.</title>
        <authorList>
            <person name="Goeker M."/>
        </authorList>
    </citation>
    <scope>NUCLEOTIDE SEQUENCE [LARGE SCALE GENOMIC DNA]</scope>
    <source>
        <strain evidence="1 2">DSM 23241</strain>
    </source>
</reference>
<evidence type="ECO:0000313" key="2">
    <source>
        <dbReference type="Proteomes" id="UP000249720"/>
    </source>
</evidence>
<dbReference type="Gene3D" id="3.40.50.720">
    <property type="entry name" value="NAD(P)-binding Rossmann-like Domain"/>
    <property type="match status" value="1"/>
</dbReference>
<evidence type="ECO:0008006" key="3">
    <source>
        <dbReference type="Google" id="ProtNLM"/>
    </source>
</evidence>
<keyword evidence="2" id="KW-1185">Reference proteome</keyword>
<dbReference type="SUPFAM" id="SSF51735">
    <property type="entry name" value="NAD(P)-binding Rossmann-fold domains"/>
    <property type="match status" value="1"/>
</dbReference>
<sequence length="162" mass="17549">MKSIGYNNSVAIIGANSNMGAQFAMAIAKAYRLLLIDSDEMQTSLLAAKIKHITQLPGAVEVLSCSKDASWEADIIVLASPTVTHALIAKKIAEVTTCKTILQISNANDELVSIQNILPHSHVIKVTINDSIAMFEGKNREAIQSALQLLSFTNWTIIEKTN</sequence>
<name>A0A2W7RNL0_9BACT</name>
<organism evidence="1 2">
    <name type="scientific">Hydrotalea sandarakina</name>
    <dbReference type="NCBI Taxonomy" id="1004304"/>
    <lineage>
        <taxon>Bacteria</taxon>
        <taxon>Pseudomonadati</taxon>
        <taxon>Bacteroidota</taxon>
        <taxon>Chitinophagia</taxon>
        <taxon>Chitinophagales</taxon>
        <taxon>Chitinophagaceae</taxon>
        <taxon>Hydrotalea</taxon>
    </lineage>
</organism>
<gene>
    <name evidence="1" type="ORF">LX80_02627</name>
</gene>
<comment type="caution">
    <text evidence="1">The sequence shown here is derived from an EMBL/GenBank/DDBJ whole genome shotgun (WGS) entry which is preliminary data.</text>
</comment>
<dbReference type="EMBL" id="QKZV01000011">
    <property type="protein sequence ID" value="PZX60060.1"/>
    <property type="molecule type" value="Genomic_DNA"/>
</dbReference>
<dbReference type="InterPro" id="IPR036291">
    <property type="entry name" value="NAD(P)-bd_dom_sf"/>
</dbReference>